<dbReference type="Proteomes" id="UP001612741">
    <property type="component" value="Unassembled WGS sequence"/>
</dbReference>
<protein>
    <submittedName>
        <fullName evidence="1">Acyl-CoA thioesterase</fullName>
        <ecNumber evidence="1">3.1.2.-</ecNumber>
    </submittedName>
</protein>
<organism evidence="1 2">
    <name type="scientific">Nonomuraea typhae</name>
    <dbReference type="NCBI Taxonomy" id="2603600"/>
    <lineage>
        <taxon>Bacteria</taxon>
        <taxon>Bacillati</taxon>
        <taxon>Actinomycetota</taxon>
        <taxon>Actinomycetes</taxon>
        <taxon>Streptosporangiales</taxon>
        <taxon>Streptosporangiaceae</taxon>
        <taxon>Nonomuraea</taxon>
    </lineage>
</organism>
<evidence type="ECO:0000313" key="1">
    <source>
        <dbReference type="EMBL" id="MFI6498419.1"/>
    </source>
</evidence>
<dbReference type="Gene3D" id="3.10.129.10">
    <property type="entry name" value="Hotdog Thioesterase"/>
    <property type="match status" value="1"/>
</dbReference>
<dbReference type="RefSeq" id="WP_397081666.1">
    <property type="nucleotide sequence ID" value="NZ_JBITGY010000003.1"/>
</dbReference>
<dbReference type="GO" id="GO:0016787">
    <property type="term" value="F:hydrolase activity"/>
    <property type="evidence" value="ECO:0007669"/>
    <property type="project" value="UniProtKB-KW"/>
</dbReference>
<sequence>MTFSVRIAVRGYELDTQGHVNGAVYHQYGDHARWECLRAAGVTVASMRADGISPVTLENTIRYHRELREGDEVEVTCGFVWGEGKTFLIVQEYRGSDGELAAEVSSVGGLLDLEERRLVPDPAGRWRALAADPAPLGL</sequence>
<name>A0ABW7YSY5_9ACTN</name>
<dbReference type="CDD" id="cd00586">
    <property type="entry name" value="4HBT"/>
    <property type="match status" value="1"/>
</dbReference>
<keyword evidence="2" id="KW-1185">Reference proteome</keyword>
<gene>
    <name evidence="1" type="ORF">ACIBG2_13585</name>
</gene>
<dbReference type="PANTHER" id="PTHR31793:SF24">
    <property type="entry name" value="LONG-CHAIN ACYL-COA THIOESTERASE FADM"/>
    <property type="match status" value="1"/>
</dbReference>
<keyword evidence="1" id="KW-0378">Hydrolase</keyword>
<dbReference type="EC" id="3.1.2.-" evidence="1"/>
<dbReference type="Pfam" id="PF13279">
    <property type="entry name" value="4HBT_2"/>
    <property type="match status" value="1"/>
</dbReference>
<evidence type="ECO:0000313" key="2">
    <source>
        <dbReference type="Proteomes" id="UP001612741"/>
    </source>
</evidence>
<dbReference type="EMBL" id="JBITGY010000003">
    <property type="protein sequence ID" value="MFI6498419.1"/>
    <property type="molecule type" value="Genomic_DNA"/>
</dbReference>
<proteinExistence type="predicted"/>
<dbReference type="InterPro" id="IPR029069">
    <property type="entry name" value="HotDog_dom_sf"/>
</dbReference>
<comment type="caution">
    <text evidence="1">The sequence shown here is derived from an EMBL/GenBank/DDBJ whole genome shotgun (WGS) entry which is preliminary data.</text>
</comment>
<dbReference type="InterPro" id="IPR050563">
    <property type="entry name" value="4-hydroxybenzoyl-CoA_TE"/>
</dbReference>
<accession>A0ABW7YSY5</accession>
<dbReference type="SUPFAM" id="SSF54637">
    <property type="entry name" value="Thioesterase/thiol ester dehydrase-isomerase"/>
    <property type="match status" value="1"/>
</dbReference>
<dbReference type="PANTHER" id="PTHR31793">
    <property type="entry name" value="4-HYDROXYBENZOYL-COA THIOESTERASE FAMILY MEMBER"/>
    <property type="match status" value="1"/>
</dbReference>
<reference evidence="1 2" key="1">
    <citation type="submission" date="2024-10" db="EMBL/GenBank/DDBJ databases">
        <title>The Natural Products Discovery Center: Release of the First 8490 Sequenced Strains for Exploring Actinobacteria Biosynthetic Diversity.</title>
        <authorList>
            <person name="Kalkreuter E."/>
            <person name="Kautsar S.A."/>
            <person name="Yang D."/>
            <person name="Bader C.D."/>
            <person name="Teijaro C.N."/>
            <person name="Fluegel L."/>
            <person name="Davis C.M."/>
            <person name="Simpson J.R."/>
            <person name="Lauterbach L."/>
            <person name="Steele A.D."/>
            <person name="Gui C."/>
            <person name="Meng S."/>
            <person name="Li G."/>
            <person name="Viehrig K."/>
            <person name="Ye F."/>
            <person name="Su P."/>
            <person name="Kiefer A.F."/>
            <person name="Nichols A."/>
            <person name="Cepeda A.J."/>
            <person name="Yan W."/>
            <person name="Fan B."/>
            <person name="Jiang Y."/>
            <person name="Adhikari A."/>
            <person name="Zheng C.-J."/>
            <person name="Schuster L."/>
            <person name="Cowan T.M."/>
            <person name="Smanski M.J."/>
            <person name="Chevrette M.G."/>
            <person name="De Carvalho L.P.S."/>
            <person name="Shen B."/>
        </authorList>
    </citation>
    <scope>NUCLEOTIDE SEQUENCE [LARGE SCALE GENOMIC DNA]</scope>
    <source>
        <strain evidence="1 2">NPDC050545</strain>
    </source>
</reference>